<dbReference type="EMBL" id="JAENGZ010001823">
    <property type="protein sequence ID" value="KAG6946082.1"/>
    <property type="molecule type" value="Genomic_DNA"/>
</dbReference>
<proteinExistence type="predicted"/>
<evidence type="ECO:0000313" key="1">
    <source>
        <dbReference type="EMBL" id="KAG6946082.1"/>
    </source>
</evidence>
<organism evidence="1 2">
    <name type="scientific">Phytophthora cactorum</name>
    <dbReference type="NCBI Taxonomy" id="29920"/>
    <lineage>
        <taxon>Eukaryota</taxon>
        <taxon>Sar</taxon>
        <taxon>Stramenopiles</taxon>
        <taxon>Oomycota</taxon>
        <taxon>Peronosporomycetes</taxon>
        <taxon>Peronosporales</taxon>
        <taxon>Peronosporaceae</taxon>
        <taxon>Phytophthora</taxon>
    </lineage>
</organism>
<accession>A0A8T1TRQ6</accession>
<dbReference type="OrthoDB" id="10601980at2759"/>
<sequence>MLADSILRKIRLSSDDLQLLRENQAFTKDPCLALAYCYCCGAHPDAFAKNDESLIMADCAVDDGAQDCLHSVLDTSPGANEKRSCQESVAARDLNTSDIYACASCSELIICKGDDPVLKCIDELSPTFLVAEADFRLRYGEIDADVRHSTVRLWNGEINFTISTSTGYIVLCRVCAHDPREVDFSLANGHDYVRCDDPPVLNEVAMTV</sequence>
<name>A0A8T1TRQ6_9STRA</name>
<comment type="caution">
    <text evidence="1">The sequence shown here is derived from an EMBL/GenBank/DDBJ whole genome shotgun (WGS) entry which is preliminary data.</text>
</comment>
<dbReference type="Proteomes" id="UP000688947">
    <property type="component" value="Unassembled WGS sequence"/>
</dbReference>
<gene>
    <name evidence="1" type="ORF">JG687_00016927</name>
</gene>
<reference evidence="1" key="1">
    <citation type="submission" date="2021-01" db="EMBL/GenBank/DDBJ databases">
        <title>Phytophthora aleatoria, a newly-described species from Pinus radiata is distinct from Phytophthora cactorum isolates based on comparative genomics.</title>
        <authorList>
            <person name="Mcdougal R."/>
            <person name="Panda P."/>
            <person name="Williams N."/>
            <person name="Studholme D.J."/>
        </authorList>
    </citation>
    <scope>NUCLEOTIDE SEQUENCE</scope>
    <source>
        <strain evidence="1">NZFS 3830</strain>
    </source>
</reference>
<evidence type="ECO:0000313" key="2">
    <source>
        <dbReference type="Proteomes" id="UP000688947"/>
    </source>
</evidence>
<dbReference type="AlphaFoldDB" id="A0A8T1TRQ6"/>
<protein>
    <submittedName>
        <fullName evidence="1">Uncharacterized protein</fullName>
    </submittedName>
</protein>